<keyword evidence="2" id="KW-1185">Reference proteome</keyword>
<reference evidence="1 2" key="2">
    <citation type="journal article" date="2013" name="Plant Cell Physiol.">
        <title>Rice Annotation Project Database (RAP-DB): an integrative and interactive database for rice genomics.</title>
        <authorList>
            <person name="Sakai H."/>
            <person name="Lee S.S."/>
            <person name="Tanaka T."/>
            <person name="Numa H."/>
            <person name="Kim J."/>
            <person name="Kawahara Y."/>
            <person name="Wakimoto H."/>
            <person name="Yang C.C."/>
            <person name="Iwamoto M."/>
            <person name="Abe T."/>
            <person name="Yamada Y."/>
            <person name="Muto A."/>
            <person name="Inokuchi H."/>
            <person name="Ikemura T."/>
            <person name="Matsumoto T."/>
            <person name="Sasaki T."/>
            <person name="Itoh T."/>
        </authorList>
    </citation>
    <scope>NUCLEOTIDE SEQUENCE [LARGE SCALE GENOMIC DNA]</scope>
    <source>
        <strain evidence="2">cv. Nipponbare</strain>
    </source>
</reference>
<reference evidence="1 2" key="3">
    <citation type="journal article" date="2013" name="Rice">
        <title>Improvement of the Oryza sativa Nipponbare reference genome using next generation sequence and optical map data.</title>
        <authorList>
            <person name="Kawahara Y."/>
            <person name="de la Bastide M."/>
            <person name="Hamilton J.P."/>
            <person name="Kanamori H."/>
            <person name="McCombie W.R."/>
            <person name="Ouyang S."/>
            <person name="Schwartz D.C."/>
            <person name="Tanaka T."/>
            <person name="Wu J."/>
            <person name="Zhou S."/>
            <person name="Childs K.L."/>
            <person name="Davidson R.M."/>
            <person name="Lin H."/>
            <person name="Quesada-Ocampo L."/>
            <person name="Vaillancourt B."/>
            <person name="Sakai H."/>
            <person name="Lee S.S."/>
            <person name="Kim J."/>
            <person name="Numa H."/>
            <person name="Itoh T."/>
            <person name="Buell C.R."/>
            <person name="Matsumoto T."/>
        </authorList>
    </citation>
    <scope>NUCLEOTIDE SEQUENCE [LARGE SCALE GENOMIC DNA]</scope>
    <source>
        <strain evidence="2">cv. Nipponbare</strain>
    </source>
</reference>
<evidence type="ECO:0000313" key="2">
    <source>
        <dbReference type="Proteomes" id="UP000059680"/>
    </source>
</evidence>
<gene>
    <name evidence="1" type="ordered locus">Os03g0396100</name>
    <name evidence="1" type="ORF">OSNPB_030396100</name>
</gene>
<evidence type="ECO:0000313" key="1">
    <source>
        <dbReference type="EMBL" id="BAS84566.1"/>
    </source>
</evidence>
<dbReference type="Gramene" id="Os03t0396100-00">
    <property type="protein sequence ID" value="Os03t0396100-00"/>
    <property type="gene ID" value="Os03g0396100"/>
</dbReference>
<organism evidence="1 2">
    <name type="scientific">Oryza sativa subsp. japonica</name>
    <name type="common">Rice</name>
    <dbReference type="NCBI Taxonomy" id="39947"/>
    <lineage>
        <taxon>Eukaryota</taxon>
        <taxon>Viridiplantae</taxon>
        <taxon>Streptophyta</taxon>
        <taxon>Embryophyta</taxon>
        <taxon>Tracheophyta</taxon>
        <taxon>Spermatophyta</taxon>
        <taxon>Magnoliopsida</taxon>
        <taxon>Liliopsida</taxon>
        <taxon>Poales</taxon>
        <taxon>Poaceae</taxon>
        <taxon>BOP clade</taxon>
        <taxon>Oryzoideae</taxon>
        <taxon>Oryzeae</taxon>
        <taxon>Oryzinae</taxon>
        <taxon>Oryza</taxon>
        <taxon>Oryza sativa</taxon>
    </lineage>
</organism>
<dbReference type="AlphaFoldDB" id="A0A0P0VZ76"/>
<dbReference type="Proteomes" id="UP000059680">
    <property type="component" value="Chromosome 3"/>
</dbReference>
<proteinExistence type="predicted"/>
<accession>A0A0P0VZ76</accession>
<reference evidence="2" key="1">
    <citation type="journal article" date="2005" name="Nature">
        <title>The map-based sequence of the rice genome.</title>
        <authorList>
            <consortium name="International rice genome sequencing project (IRGSP)"/>
            <person name="Matsumoto T."/>
            <person name="Wu J."/>
            <person name="Kanamori H."/>
            <person name="Katayose Y."/>
            <person name="Fujisawa M."/>
            <person name="Namiki N."/>
            <person name="Mizuno H."/>
            <person name="Yamamoto K."/>
            <person name="Antonio B.A."/>
            <person name="Baba T."/>
            <person name="Sakata K."/>
            <person name="Nagamura Y."/>
            <person name="Aoki H."/>
            <person name="Arikawa K."/>
            <person name="Arita K."/>
            <person name="Bito T."/>
            <person name="Chiden Y."/>
            <person name="Fujitsuka N."/>
            <person name="Fukunaka R."/>
            <person name="Hamada M."/>
            <person name="Harada C."/>
            <person name="Hayashi A."/>
            <person name="Hijishita S."/>
            <person name="Honda M."/>
            <person name="Hosokawa S."/>
            <person name="Ichikawa Y."/>
            <person name="Idonuma A."/>
            <person name="Iijima M."/>
            <person name="Ikeda M."/>
            <person name="Ikeno M."/>
            <person name="Ito K."/>
            <person name="Ito S."/>
            <person name="Ito T."/>
            <person name="Ito Y."/>
            <person name="Ito Y."/>
            <person name="Iwabuchi A."/>
            <person name="Kamiya K."/>
            <person name="Karasawa W."/>
            <person name="Kurita K."/>
            <person name="Katagiri S."/>
            <person name="Kikuta A."/>
            <person name="Kobayashi H."/>
            <person name="Kobayashi N."/>
            <person name="Machita K."/>
            <person name="Maehara T."/>
            <person name="Masukawa M."/>
            <person name="Mizubayashi T."/>
            <person name="Mukai Y."/>
            <person name="Nagasaki H."/>
            <person name="Nagata Y."/>
            <person name="Naito S."/>
            <person name="Nakashima M."/>
            <person name="Nakama Y."/>
            <person name="Nakamichi Y."/>
            <person name="Nakamura M."/>
            <person name="Meguro A."/>
            <person name="Negishi M."/>
            <person name="Ohta I."/>
            <person name="Ohta T."/>
            <person name="Okamoto M."/>
            <person name="Ono N."/>
            <person name="Saji S."/>
            <person name="Sakaguchi M."/>
            <person name="Sakai K."/>
            <person name="Shibata M."/>
            <person name="Shimokawa T."/>
            <person name="Song J."/>
            <person name="Takazaki Y."/>
            <person name="Terasawa K."/>
            <person name="Tsugane M."/>
            <person name="Tsuji K."/>
            <person name="Ueda S."/>
            <person name="Waki K."/>
            <person name="Yamagata H."/>
            <person name="Yamamoto M."/>
            <person name="Yamamoto S."/>
            <person name="Yamane H."/>
            <person name="Yoshiki S."/>
            <person name="Yoshihara R."/>
            <person name="Yukawa K."/>
            <person name="Zhong H."/>
            <person name="Yano M."/>
            <person name="Yuan Q."/>
            <person name="Ouyang S."/>
            <person name="Liu J."/>
            <person name="Jones K.M."/>
            <person name="Gansberger K."/>
            <person name="Moffat K."/>
            <person name="Hill J."/>
            <person name="Bera J."/>
            <person name="Fadrosh D."/>
            <person name="Jin S."/>
            <person name="Johri S."/>
            <person name="Kim M."/>
            <person name="Overton L."/>
            <person name="Reardon M."/>
            <person name="Tsitrin T."/>
            <person name="Vuong H."/>
            <person name="Weaver B."/>
            <person name="Ciecko A."/>
            <person name="Tallon L."/>
            <person name="Jackson J."/>
            <person name="Pai G."/>
            <person name="Aken S.V."/>
            <person name="Utterback T."/>
            <person name="Reidmuller S."/>
            <person name="Feldblyum T."/>
            <person name="Hsiao J."/>
            <person name="Zismann V."/>
            <person name="Iobst S."/>
            <person name="de Vazeille A.R."/>
            <person name="Buell C.R."/>
            <person name="Ying K."/>
            <person name="Li Y."/>
            <person name="Lu T."/>
            <person name="Huang Y."/>
            <person name="Zhao Q."/>
            <person name="Feng Q."/>
            <person name="Zhang L."/>
            <person name="Zhu J."/>
            <person name="Weng Q."/>
            <person name="Mu J."/>
            <person name="Lu Y."/>
            <person name="Fan D."/>
            <person name="Liu Y."/>
            <person name="Guan J."/>
            <person name="Zhang Y."/>
            <person name="Yu S."/>
            <person name="Liu X."/>
            <person name="Zhang Y."/>
            <person name="Hong G."/>
            <person name="Han B."/>
            <person name="Choisne N."/>
            <person name="Demange N."/>
            <person name="Orjeda G."/>
            <person name="Samain S."/>
            <person name="Cattolico L."/>
            <person name="Pelletier E."/>
            <person name="Couloux A."/>
            <person name="Segurens B."/>
            <person name="Wincker P."/>
            <person name="D'Hont A."/>
            <person name="Scarpelli C."/>
            <person name="Weissenbach J."/>
            <person name="Salanoubat M."/>
            <person name="Quetier F."/>
            <person name="Yu Y."/>
            <person name="Kim H.R."/>
            <person name="Rambo T."/>
            <person name="Currie J."/>
            <person name="Collura K."/>
            <person name="Luo M."/>
            <person name="Yang T."/>
            <person name="Ammiraju J.S.S."/>
            <person name="Engler F."/>
            <person name="Soderlund C."/>
            <person name="Wing R.A."/>
            <person name="Palmer L.E."/>
            <person name="de la Bastide M."/>
            <person name="Spiegel L."/>
            <person name="Nascimento L."/>
            <person name="Zutavern T."/>
            <person name="O'Shaughnessy A."/>
            <person name="Dike S."/>
            <person name="Dedhia N."/>
            <person name="Preston R."/>
            <person name="Balija V."/>
            <person name="McCombie W.R."/>
            <person name="Chow T."/>
            <person name="Chen H."/>
            <person name="Chung M."/>
            <person name="Chen C."/>
            <person name="Shaw J."/>
            <person name="Wu H."/>
            <person name="Hsiao K."/>
            <person name="Chao Y."/>
            <person name="Chu M."/>
            <person name="Cheng C."/>
            <person name="Hour A."/>
            <person name="Lee P."/>
            <person name="Lin S."/>
            <person name="Lin Y."/>
            <person name="Liou J."/>
            <person name="Liu S."/>
            <person name="Hsing Y."/>
            <person name="Raghuvanshi S."/>
            <person name="Mohanty A."/>
            <person name="Bharti A.K."/>
            <person name="Gaur A."/>
            <person name="Gupta V."/>
            <person name="Kumar D."/>
            <person name="Ravi V."/>
            <person name="Vij S."/>
            <person name="Kapur A."/>
            <person name="Khurana P."/>
            <person name="Khurana P."/>
            <person name="Khurana J.P."/>
            <person name="Tyagi A.K."/>
            <person name="Gaikwad K."/>
            <person name="Singh A."/>
            <person name="Dalal V."/>
            <person name="Srivastava S."/>
            <person name="Dixit A."/>
            <person name="Pal A.K."/>
            <person name="Ghazi I.A."/>
            <person name="Yadav M."/>
            <person name="Pandit A."/>
            <person name="Bhargava A."/>
            <person name="Sureshbabu K."/>
            <person name="Batra K."/>
            <person name="Sharma T.R."/>
            <person name="Mohapatra T."/>
            <person name="Singh N.K."/>
            <person name="Messing J."/>
            <person name="Nelson A.B."/>
            <person name="Fuks G."/>
            <person name="Kavchok S."/>
            <person name="Keizer G."/>
            <person name="Linton E."/>
            <person name="Llaca V."/>
            <person name="Song R."/>
            <person name="Tanyolac B."/>
            <person name="Young S."/>
            <person name="Ho-Il K."/>
            <person name="Hahn J.H."/>
            <person name="Sangsakoo G."/>
            <person name="Vanavichit A."/>
            <person name="de Mattos Luiz.A.T."/>
            <person name="Zimmer P.D."/>
            <person name="Malone G."/>
            <person name="Dellagostin O."/>
            <person name="de Oliveira A.C."/>
            <person name="Bevan M."/>
            <person name="Bancroft I."/>
            <person name="Minx P."/>
            <person name="Cordum H."/>
            <person name="Wilson R."/>
            <person name="Cheng Z."/>
            <person name="Jin W."/>
            <person name="Jiang J."/>
            <person name="Leong S.A."/>
            <person name="Iwama H."/>
            <person name="Gojobori T."/>
            <person name="Itoh T."/>
            <person name="Niimura Y."/>
            <person name="Fujii Y."/>
            <person name="Habara T."/>
            <person name="Sakai H."/>
            <person name="Sato Y."/>
            <person name="Wilson G."/>
            <person name="Kumar K."/>
            <person name="McCouch S."/>
            <person name="Juretic N."/>
            <person name="Hoen D."/>
            <person name="Wright S."/>
            <person name="Bruskiewich R."/>
            <person name="Bureau T."/>
            <person name="Miyao A."/>
            <person name="Hirochika H."/>
            <person name="Nishikawa T."/>
            <person name="Kadowaki K."/>
            <person name="Sugiura M."/>
            <person name="Burr B."/>
            <person name="Sasaki T."/>
        </authorList>
    </citation>
    <scope>NUCLEOTIDE SEQUENCE [LARGE SCALE GENOMIC DNA]</scope>
    <source>
        <strain evidence="2">cv. Nipponbare</strain>
    </source>
</reference>
<name>A0A0P0VZ76_ORYSJ</name>
<dbReference type="EMBL" id="AP014959">
    <property type="protein sequence ID" value="BAS84566.1"/>
    <property type="molecule type" value="Genomic_DNA"/>
</dbReference>
<dbReference type="PaxDb" id="39947-A0A0P0VZ76"/>
<dbReference type="InParanoid" id="A0A0P0VZ76"/>
<sequence length="73" mass="7919">MTAFQGPVLLLGVCSNKSIASSNFPHLAYKSITQVPTYTSRFNPVLIESACIRVPCCKAPRCEYAGKTLTKVP</sequence>
<protein>
    <submittedName>
        <fullName evidence="1">Os03g0396100 protein</fullName>
    </submittedName>
</protein>